<comment type="similarity">
    <text evidence="2 3">Belongs to the DegT/DnrJ/EryC1 family.</text>
</comment>
<dbReference type="Pfam" id="PF01041">
    <property type="entry name" value="DegT_DnrJ_EryC1"/>
    <property type="match status" value="1"/>
</dbReference>
<name>A0A0G3XJH6_9SPHN</name>
<keyword evidence="1 3" id="KW-0663">Pyridoxal phosphate</keyword>
<dbReference type="EMBL" id="CP011770">
    <property type="protein sequence ID" value="AKM11710.1"/>
    <property type="molecule type" value="Genomic_DNA"/>
</dbReference>
<protein>
    <submittedName>
        <fullName evidence="4">Uncharacterized protein</fullName>
    </submittedName>
</protein>
<evidence type="ECO:0000256" key="2">
    <source>
        <dbReference type="ARBA" id="ARBA00037999"/>
    </source>
</evidence>
<dbReference type="GO" id="GO:0008483">
    <property type="term" value="F:transaminase activity"/>
    <property type="evidence" value="ECO:0007669"/>
    <property type="project" value="TreeGrafter"/>
</dbReference>
<reference evidence="4 5" key="1">
    <citation type="submission" date="2015-06" db="EMBL/GenBank/DDBJ databases">
        <authorList>
            <person name="Zeng Y."/>
            <person name="Huang Y."/>
        </authorList>
    </citation>
    <scope>NUCLEOTIDE SEQUENCE [LARGE SCALE GENOMIC DNA]</scope>
    <source>
        <strain evidence="4 5">PQ-2</strain>
    </source>
</reference>
<dbReference type="GO" id="GO:0030170">
    <property type="term" value="F:pyridoxal phosphate binding"/>
    <property type="evidence" value="ECO:0007669"/>
    <property type="project" value="TreeGrafter"/>
</dbReference>
<gene>
    <name evidence="4" type="ORF">AB433_09555</name>
</gene>
<evidence type="ECO:0000313" key="5">
    <source>
        <dbReference type="Proteomes" id="UP000035287"/>
    </source>
</evidence>
<accession>A0A0G3XJH6</accession>
<dbReference type="KEGG" id="cna:AB433_09555"/>
<dbReference type="Gene3D" id="3.40.640.10">
    <property type="entry name" value="Type I PLP-dependent aspartate aminotransferase-like (Major domain)"/>
    <property type="match status" value="1"/>
</dbReference>
<evidence type="ECO:0000313" key="4">
    <source>
        <dbReference type="EMBL" id="AKM11710.1"/>
    </source>
</evidence>
<organism evidence="4 5">
    <name type="scientific">Croceicoccus naphthovorans</name>
    <dbReference type="NCBI Taxonomy" id="1348774"/>
    <lineage>
        <taxon>Bacteria</taxon>
        <taxon>Pseudomonadati</taxon>
        <taxon>Pseudomonadota</taxon>
        <taxon>Alphaproteobacteria</taxon>
        <taxon>Sphingomonadales</taxon>
        <taxon>Erythrobacteraceae</taxon>
        <taxon>Croceicoccus</taxon>
    </lineage>
</organism>
<dbReference type="RefSeq" id="WP_047823765.1">
    <property type="nucleotide sequence ID" value="NZ_CP011770.1"/>
</dbReference>
<dbReference type="AlphaFoldDB" id="A0A0G3XJH6"/>
<proteinExistence type="inferred from homology"/>
<keyword evidence="5" id="KW-1185">Reference proteome</keyword>
<evidence type="ECO:0000256" key="3">
    <source>
        <dbReference type="RuleBase" id="RU004508"/>
    </source>
</evidence>
<dbReference type="PATRIC" id="fig|1348774.3.peg.2004"/>
<dbReference type="CDD" id="cd00616">
    <property type="entry name" value="AHBA_syn"/>
    <property type="match status" value="1"/>
</dbReference>
<dbReference type="InterPro" id="IPR000653">
    <property type="entry name" value="DegT/StrS_aminotransferase"/>
</dbReference>
<dbReference type="SUPFAM" id="SSF53383">
    <property type="entry name" value="PLP-dependent transferases"/>
    <property type="match status" value="1"/>
</dbReference>
<sequence length="390" mass="43075">MTSKKFSRGPTINLSAAPQADPIYVTKPYLPPLDEFVGKLQEIWERGILTNNGPVNCELESRLELALDAKSVATVSNGSIAIELALEAAGLTGEVITTPYSFVATSHSILRAGLTPVFADLGANSFNIDPEKVEAAITGRTSAILAVHCYGQPCNVDALGDIAKRHNLALIYDAAHAFGVRLDGRSLFEYGDYSTISFHATKVFHTFEGGAICVNDPVARDRINSLRNFGITSETTIPYVGTNAKLNEISAAMGLLQLDHFDYVLQSRAHVAQFYRNALADIDGIVIPDTIRGVQQNYAYFPIIITSSYPEARDDLYERLKRFGIFTRRYFYPLLSSLTMYRNFPSAYPANLPNAIQMADRVLCLPFYPDLSDTNLSRIVDMIRRPQTGR</sequence>
<dbReference type="Proteomes" id="UP000035287">
    <property type="component" value="Chromosome"/>
</dbReference>
<dbReference type="PIRSF" id="PIRSF000390">
    <property type="entry name" value="PLP_StrS"/>
    <property type="match status" value="1"/>
</dbReference>
<dbReference type="InterPro" id="IPR015424">
    <property type="entry name" value="PyrdxlP-dep_Trfase"/>
</dbReference>
<dbReference type="OrthoDB" id="9768668at2"/>
<dbReference type="PANTHER" id="PTHR30244:SF9">
    <property type="entry name" value="PROTEIN RV3402C"/>
    <property type="match status" value="1"/>
</dbReference>
<dbReference type="GO" id="GO:0000271">
    <property type="term" value="P:polysaccharide biosynthetic process"/>
    <property type="evidence" value="ECO:0007669"/>
    <property type="project" value="TreeGrafter"/>
</dbReference>
<dbReference type="InterPro" id="IPR015421">
    <property type="entry name" value="PyrdxlP-dep_Trfase_major"/>
</dbReference>
<evidence type="ECO:0000256" key="1">
    <source>
        <dbReference type="ARBA" id="ARBA00022898"/>
    </source>
</evidence>
<dbReference type="PANTHER" id="PTHR30244">
    <property type="entry name" value="TRANSAMINASE"/>
    <property type="match status" value="1"/>
</dbReference>
<dbReference type="STRING" id="1348774.AB433_09555"/>